<name>A0A9E7AP30_9ACTN</name>
<keyword evidence="5" id="KW-0479">Metal-binding</keyword>
<comment type="catalytic activity">
    <reaction evidence="10">
        <text>S-methyl-5'-thioadenosine + phosphate = 5-(methylsulfanyl)-alpha-D-ribose 1-phosphate + adenine</text>
        <dbReference type="Rhea" id="RHEA:11852"/>
        <dbReference type="ChEBI" id="CHEBI:16708"/>
        <dbReference type="ChEBI" id="CHEBI:17509"/>
        <dbReference type="ChEBI" id="CHEBI:43474"/>
        <dbReference type="ChEBI" id="CHEBI:58533"/>
        <dbReference type="EC" id="2.4.2.28"/>
    </reaction>
    <physiologicalReaction direction="left-to-right" evidence="10">
        <dbReference type="Rhea" id="RHEA:11853"/>
    </physiologicalReaction>
</comment>
<dbReference type="Pfam" id="PF02578">
    <property type="entry name" value="Cu-oxidase_4"/>
    <property type="match status" value="1"/>
</dbReference>
<dbReference type="AlphaFoldDB" id="A0A9E7AP30"/>
<organism evidence="11 12">
    <name type="scientific">Lancefieldella parvula</name>
    <dbReference type="NCBI Taxonomy" id="1382"/>
    <lineage>
        <taxon>Bacteria</taxon>
        <taxon>Bacillati</taxon>
        <taxon>Actinomycetota</taxon>
        <taxon>Coriobacteriia</taxon>
        <taxon>Coriobacteriales</taxon>
        <taxon>Atopobiaceae</taxon>
        <taxon>Lancefieldella</taxon>
    </lineage>
</organism>
<comment type="function">
    <text evidence="2">Purine nucleoside enzyme that catalyzes the phosphorolysis of adenosine and inosine nucleosides, yielding D-ribose 1-phosphate and the respective free bases, adenine and hypoxanthine. Also catalyzes the phosphorolysis of S-methyl-5'-thioadenosine into adenine and S-methyl-5-thio-alpha-D-ribose 1-phosphate. Also has adenosine deaminase activity.</text>
</comment>
<comment type="catalytic activity">
    <reaction evidence="1">
        <text>inosine + phosphate = alpha-D-ribose 1-phosphate + hypoxanthine</text>
        <dbReference type="Rhea" id="RHEA:27646"/>
        <dbReference type="ChEBI" id="CHEBI:17368"/>
        <dbReference type="ChEBI" id="CHEBI:17596"/>
        <dbReference type="ChEBI" id="CHEBI:43474"/>
        <dbReference type="ChEBI" id="CHEBI:57720"/>
        <dbReference type="EC" id="2.4.2.1"/>
    </reaction>
    <physiologicalReaction direction="left-to-right" evidence="1">
        <dbReference type="Rhea" id="RHEA:27647"/>
    </physiologicalReaction>
</comment>
<dbReference type="PANTHER" id="PTHR30616:SF2">
    <property type="entry name" value="PURINE NUCLEOSIDE PHOSPHORYLASE LACC1"/>
    <property type="match status" value="1"/>
</dbReference>
<evidence type="ECO:0000313" key="12">
    <source>
        <dbReference type="Proteomes" id="UP000831562"/>
    </source>
</evidence>
<proteinExistence type="inferred from homology"/>
<evidence type="ECO:0000256" key="6">
    <source>
        <dbReference type="ARBA" id="ARBA00022801"/>
    </source>
</evidence>
<evidence type="ECO:0000256" key="7">
    <source>
        <dbReference type="ARBA" id="ARBA00022833"/>
    </source>
</evidence>
<evidence type="ECO:0000256" key="5">
    <source>
        <dbReference type="ARBA" id="ARBA00022723"/>
    </source>
</evidence>
<dbReference type="InterPro" id="IPR038371">
    <property type="entry name" value="Cu_polyphenol_OxRdtase_sf"/>
</dbReference>
<evidence type="ECO:0000256" key="4">
    <source>
        <dbReference type="ARBA" id="ARBA00022679"/>
    </source>
</evidence>
<dbReference type="Proteomes" id="UP000831562">
    <property type="component" value="Chromosome"/>
</dbReference>
<evidence type="ECO:0000256" key="8">
    <source>
        <dbReference type="ARBA" id="ARBA00047989"/>
    </source>
</evidence>
<dbReference type="Gene3D" id="3.60.140.10">
    <property type="entry name" value="CNF1/YfiH-like putative cysteine hydrolases"/>
    <property type="match status" value="1"/>
</dbReference>
<evidence type="ECO:0000256" key="3">
    <source>
        <dbReference type="ARBA" id="ARBA00007353"/>
    </source>
</evidence>
<comment type="catalytic activity">
    <reaction evidence="9">
        <text>adenosine + phosphate = alpha-D-ribose 1-phosphate + adenine</text>
        <dbReference type="Rhea" id="RHEA:27642"/>
        <dbReference type="ChEBI" id="CHEBI:16335"/>
        <dbReference type="ChEBI" id="CHEBI:16708"/>
        <dbReference type="ChEBI" id="CHEBI:43474"/>
        <dbReference type="ChEBI" id="CHEBI:57720"/>
        <dbReference type="EC" id="2.4.2.1"/>
    </reaction>
    <physiologicalReaction direction="left-to-right" evidence="9">
        <dbReference type="Rhea" id="RHEA:27643"/>
    </physiologicalReaction>
</comment>
<comment type="catalytic activity">
    <reaction evidence="8">
        <text>adenosine + H2O + H(+) = inosine + NH4(+)</text>
        <dbReference type="Rhea" id="RHEA:24408"/>
        <dbReference type="ChEBI" id="CHEBI:15377"/>
        <dbReference type="ChEBI" id="CHEBI:15378"/>
        <dbReference type="ChEBI" id="CHEBI:16335"/>
        <dbReference type="ChEBI" id="CHEBI:17596"/>
        <dbReference type="ChEBI" id="CHEBI:28938"/>
        <dbReference type="EC" id="3.5.4.4"/>
    </reaction>
    <physiologicalReaction direction="left-to-right" evidence="8">
        <dbReference type="Rhea" id="RHEA:24409"/>
    </physiologicalReaction>
</comment>
<keyword evidence="6" id="KW-0378">Hydrolase</keyword>
<dbReference type="EMBL" id="CP097092">
    <property type="protein sequence ID" value="UQF78653.1"/>
    <property type="molecule type" value="Genomic_DNA"/>
</dbReference>
<accession>A0A9E7AP30</accession>
<dbReference type="CDD" id="cd16833">
    <property type="entry name" value="YfiH"/>
    <property type="match status" value="1"/>
</dbReference>
<keyword evidence="7" id="KW-0862">Zinc</keyword>
<protein>
    <submittedName>
        <fullName evidence="11">Polyphenol oxidase family protein</fullName>
    </submittedName>
</protein>
<dbReference type="GO" id="GO:0016787">
    <property type="term" value="F:hydrolase activity"/>
    <property type="evidence" value="ECO:0007669"/>
    <property type="project" value="UniProtKB-KW"/>
</dbReference>
<dbReference type="SUPFAM" id="SSF64438">
    <property type="entry name" value="CNF1/YfiH-like putative cysteine hydrolases"/>
    <property type="match status" value="1"/>
</dbReference>
<dbReference type="InterPro" id="IPR011324">
    <property type="entry name" value="Cytotoxic_necrot_fac-like_cat"/>
</dbReference>
<keyword evidence="4" id="KW-0808">Transferase</keyword>
<evidence type="ECO:0000256" key="1">
    <source>
        <dbReference type="ARBA" id="ARBA00000553"/>
    </source>
</evidence>
<reference evidence="11" key="1">
    <citation type="submission" date="2022-05" db="EMBL/GenBank/DDBJ databases">
        <title>Using nanopore sequencing to obtain complete genomes from saliva samples.</title>
        <authorList>
            <person name="Baker J.L."/>
        </authorList>
    </citation>
    <scope>NUCLEOTIDE SEQUENCE</scope>
    <source>
        <strain evidence="11">JCVI-JB-Lp32</strain>
    </source>
</reference>
<dbReference type="InterPro" id="IPR003730">
    <property type="entry name" value="Cu_polyphenol_OxRdtase"/>
</dbReference>
<sequence length="254" mass="26758">MDPEVPCGVTLAFTERTGGFSEGEFASLNLGSRCGDNLQQVQKNRQLVLEALGAGEHFSRLLIPHQVHGSNVVCLTSNTSEAFELAKAEAEAGADAIVCTVQNTPVMLAFADCVPVILVAPGGFAVAHSGWKGTIARISARATEALCQATGAKPSEVKAYIGPHIGSADYEVSPELIQMFSQEFGTGVVDRASGERYLDLGYAVRAALVDAGVRASAVEEVTDSTASTTERFFSYRAEHGKCGRHAAVAYMASK</sequence>
<evidence type="ECO:0000256" key="10">
    <source>
        <dbReference type="ARBA" id="ARBA00049893"/>
    </source>
</evidence>
<evidence type="ECO:0000256" key="9">
    <source>
        <dbReference type="ARBA" id="ARBA00048968"/>
    </source>
</evidence>
<dbReference type="GO" id="GO:0005507">
    <property type="term" value="F:copper ion binding"/>
    <property type="evidence" value="ECO:0007669"/>
    <property type="project" value="TreeGrafter"/>
</dbReference>
<evidence type="ECO:0000256" key="2">
    <source>
        <dbReference type="ARBA" id="ARBA00003215"/>
    </source>
</evidence>
<dbReference type="GO" id="GO:0017061">
    <property type="term" value="F:S-methyl-5-thioadenosine phosphorylase activity"/>
    <property type="evidence" value="ECO:0007669"/>
    <property type="project" value="UniProtKB-EC"/>
</dbReference>
<gene>
    <name evidence="11" type="ORF">M3I19_02955</name>
</gene>
<evidence type="ECO:0000313" key="11">
    <source>
        <dbReference type="EMBL" id="UQF78653.1"/>
    </source>
</evidence>
<comment type="similarity">
    <text evidence="3">Belongs to the purine nucleoside phosphorylase YfiH/LACC1 family.</text>
</comment>
<dbReference type="PANTHER" id="PTHR30616">
    <property type="entry name" value="UNCHARACTERIZED PROTEIN YFIH"/>
    <property type="match status" value="1"/>
</dbReference>